<organism evidence="2 3">
    <name type="scientific">Galdieria partita</name>
    <dbReference type="NCBI Taxonomy" id="83374"/>
    <lineage>
        <taxon>Eukaryota</taxon>
        <taxon>Rhodophyta</taxon>
        <taxon>Bangiophyceae</taxon>
        <taxon>Galdieriales</taxon>
        <taxon>Galdieriaceae</taxon>
        <taxon>Galdieria</taxon>
    </lineage>
</organism>
<proteinExistence type="predicted"/>
<gene>
    <name evidence="2" type="ORF">GpartN1_g1097.t1</name>
</gene>
<keyword evidence="1" id="KW-0175">Coiled coil</keyword>
<name>A0A9C7PRW9_9RHOD</name>
<dbReference type="Proteomes" id="UP001061958">
    <property type="component" value="Unassembled WGS sequence"/>
</dbReference>
<evidence type="ECO:0000256" key="1">
    <source>
        <dbReference type="SAM" id="Coils"/>
    </source>
</evidence>
<keyword evidence="3" id="KW-1185">Reference proteome</keyword>
<evidence type="ECO:0000313" key="3">
    <source>
        <dbReference type="Proteomes" id="UP001061958"/>
    </source>
</evidence>
<evidence type="ECO:0000313" key="2">
    <source>
        <dbReference type="EMBL" id="GJQ09306.1"/>
    </source>
</evidence>
<dbReference type="AlphaFoldDB" id="A0A9C7PRW9"/>
<dbReference type="OrthoDB" id="10430194at2759"/>
<sequence length="677" mass="77986">MSEAEDFEWNEICAKIAYEEEKFFKGNGFPETPSSSNIATIKTNRNDKSLLVQPYPETYETFKGQLENASHSGSDESLSLAKHWKCKSDSMSWNQASLTTAADFESILMRKQGEISILRERLEKLEKEKFEAIESCRILRQDTHKRDLSLSNSSRGEIHQLQAEVTRLQKLNEFYHQELNSLETNRNSKSFLQEGNGTSRFPVRFDAETMPKRPRNVSLGQPAEPKKLCNRGRNVLDEFETVVNELNQHDRSRPRSSAANSCYRDERTKELFVNESIPGKSYSFQTAISLHIPPKQNTNGSADMYSVHNMNFLSGDDLMSVRRLVLTSEEHLSNNLLRFLNVYSAEDCSLSNEIPSVLYMFMESLLQILESGCPMSSLEDASRVFHSVLLKAKEFCHTLDFSTYISLERILTLVQRIMEDAVSLKIFLNVIEGTVVILEEFSQQRVSASDIESIIRFLRHFFVTGQEEIPLSAESSLLRLLLLIIDILFAGQECIKLKRSLYSNCIFQLGMSFLSSSNLCIQRCGIYFGYKLKEILAFSLEVCDYICLMKLLLRTMIREYLTLLQCEYSMYLEHSKFSSSSQRERSLQRLFGKSRSSWITKSDSILFIHYSLRACHFMINHLREQSCSLNFLLDYSVPVLSMLKAIFQDPRKALGNLLEAHEIWSVMCDIMNNRELH</sequence>
<protein>
    <submittedName>
        <fullName evidence="2">Uncharacterized protein</fullName>
    </submittedName>
</protein>
<comment type="caution">
    <text evidence="2">The sequence shown here is derived from an EMBL/GenBank/DDBJ whole genome shotgun (WGS) entry which is preliminary data.</text>
</comment>
<reference evidence="2" key="2">
    <citation type="submission" date="2022-01" db="EMBL/GenBank/DDBJ databases">
        <authorList>
            <person name="Hirooka S."/>
            <person name="Miyagishima S.Y."/>
        </authorList>
    </citation>
    <scope>NUCLEOTIDE SEQUENCE</scope>
    <source>
        <strain evidence="2">NBRC 102759</strain>
    </source>
</reference>
<reference evidence="2" key="1">
    <citation type="journal article" date="2022" name="Proc. Natl. Acad. Sci. U.S.A.">
        <title>Life cycle and functional genomics of the unicellular red alga Galdieria for elucidating algal and plant evolution and industrial use.</title>
        <authorList>
            <person name="Hirooka S."/>
            <person name="Itabashi T."/>
            <person name="Ichinose T.M."/>
            <person name="Onuma R."/>
            <person name="Fujiwara T."/>
            <person name="Yamashita S."/>
            <person name="Jong L.W."/>
            <person name="Tomita R."/>
            <person name="Iwane A.H."/>
            <person name="Miyagishima S.Y."/>
        </authorList>
    </citation>
    <scope>NUCLEOTIDE SEQUENCE</scope>
    <source>
        <strain evidence="2">NBRC 102759</strain>
    </source>
</reference>
<accession>A0A9C7PRW9</accession>
<dbReference type="EMBL" id="BQMJ01000008">
    <property type="protein sequence ID" value="GJQ09306.1"/>
    <property type="molecule type" value="Genomic_DNA"/>
</dbReference>
<feature type="coiled-coil region" evidence="1">
    <location>
        <begin position="108"/>
        <end position="185"/>
    </location>
</feature>